<evidence type="ECO:0000313" key="1">
    <source>
        <dbReference type="EMBL" id="KAH3735409.1"/>
    </source>
</evidence>
<sequence>MDLLHSAAHFIWSRKTSSISLASSSLMNVFRAMVSDNSDNGSSISVGGFMSWSSFSDSLASVTIMSKSFCGNRPETV</sequence>
<name>A0A9D4D071_DREPO</name>
<reference evidence="1" key="2">
    <citation type="submission" date="2020-11" db="EMBL/GenBank/DDBJ databases">
        <authorList>
            <person name="McCartney M.A."/>
            <person name="Auch B."/>
            <person name="Kono T."/>
            <person name="Mallez S."/>
            <person name="Becker A."/>
            <person name="Gohl D.M."/>
            <person name="Silverstein K.A.T."/>
            <person name="Koren S."/>
            <person name="Bechman K.B."/>
            <person name="Herman A."/>
            <person name="Abrahante J.E."/>
            <person name="Garbe J."/>
        </authorList>
    </citation>
    <scope>NUCLEOTIDE SEQUENCE</scope>
    <source>
        <strain evidence="1">Duluth1</strain>
        <tissue evidence="1">Whole animal</tissue>
    </source>
</reference>
<dbReference type="AlphaFoldDB" id="A0A9D4D071"/>
<dbReference type="Proteomes" id="UP000828390">
    <property type="component" value="Unassembled WGS sequence"/>
</dbReference>
<gene>
    <name evidence="1" type="ORF">DPMN_041936</name>
</gene>
<evidence type="ECO:0000313" key="2">
    <source>
        <dbReference type="Proteomes" id="UP000828390"/>
    </source>
</evidence>
<dbReference type="EMBL" id="JAIWYP010000011">
    <property type="protein sequence ID" value="KAH3735409.1"/>
    <property type="molecule type" value="Genomic_DNA"/>
</dbReference>
<proteinExistence type="predicted"/>
<keyword evidence="2" id="KW-1185">Reference proteome</keyword>
<protein>
    <submittedName>
        <fullName evidence="1">Uncharacterized protein</fullName>
    </submittedName>
</protein>
<reference evidence="1" key="1">
    <citation type="journal article" date="2019" name="bioRxiv">
        <title>The Genome of the Zebra Mussel, Dreissena polymorpha: A Resource for Invasive Species Research.</title>
        <authorList>
            <person name="McCartney M.A."/>
            <person name="Auch B."/>
            <person name="Kono T."/>
            <person name="Mallez S."/>
            <person name="Zhang Y."/>
            <person name="Obille A."/>
            <person name="Becker A."/>
            <person name="Abrahante J.E."/>
            <person name="Garbe J."/>
            <person name="Badalamenti J.P."/>
            <person name="Herman A."/>
            <person name="Mangelson H."/>
            <person name="Liachko I."/>
            <person name="Sullivan S."/>
            <person name="Sone E.D."/>
            <person name="Koren S."/>
            <person name="Silverstein K.A.T."/>
            <person name="Beckman K.B."/>
            <person name="Gohl D.M."/>
        </authorList>
    </citation>
    <scope>NUCLEOTIDE SEQUENCE</scope>
    <source>
        <strain evidence="1">Duluth1</strain>
        <tissue evidence="1">Whole animal</tissue>
    </source>
</reference>
<accession>A0A9D4D071</accession>
<comment type="caution">
    <text evidence="1">The sequence shown here is derived from an EMBL/GenBank/DDBJ whole genome shotgun (WGS) entry which is preliminary data.</text>
</comment>
<organism evidence="1 2">
    <name type="scientific">Dreissena polymorpha</name>
    <name type="common">Zebra mussel</name>
    <name type="synonym">Mytilus polymorpha</name>
    <dbReference type="NCBI Taxonomy" id="45954"/>
    <lineage>
        <taxon>Eukaryota</taxon>
        <taxon>Metazoa</taxon>
        <taxon>Spiralia</taxon>
        <taxon>Lophotrochozoa</taxon>
        <taxon>Mollusca</taxon>
        <taxon>Bivalvia</taxon>
        <taxon>Autobranchia</taxon>
        <taxon>Heteroconchia</taxon>
        <taxon>Euheterodonta</taxon>
        <taxon>Imparidentia</taxon>
        <taxon>Neoheterodontei</taxon>
        <taxon>Myida</taxon>
        <taxon>Dreissenoidea</taxon>
        <taxon>Dreissenidae</taxon>
        <taxon>Dreissena</taxon>
    </lineage>
</organism>